<feature type="region of interest" description="Disordered" evidence="1">
    <location>
        <begin position="1"/>
        <end position="58"/>
    </location>
</feature>
<evidence type="ECO:0000313" key="2">
    <source>
        <dbReference type="EMBL" id="AMK55825.1"/>
    </source>
</evidence>
<dbReference type="Proteomes" id="UP000069771">
    <property type="component" value="Chromosome"/>
</dbReference>
<gene>
    <name evidence="2" type="ORF">AALO17_26910</name>
</gene>
<feature type="region of interest" description="Disordered" evidence="1">
    <location>
        <begin position="106"/>
        <end position="130"/>
    </location>
</feature>
<dbReference type="RefSeq" id="WP_067559841.1">
    <property type="nucleotide sequence ID" value="NZ_CANSHE010000001.1"/>
</dbReference>
<sequence length="130" mass="14311">MEETEKTTAPEAAETTEAPMGKHAHHGHHGHPHHMGHGCPHGHHGHKPGHGKCSLNEFPADSLMGLMYAYGHRFHHTKKPDMTEENFFGALTPEEKTQLAALLTKAKDGWKKPEKPAEPESGDHEAEPAE</sequence>
<evidence type="ECO:0000313" key="3">
    <source>
        <dbReference type="Proteomes" id="UP000069771"/>
    </source>
</evidence>
<dbReference type="EMBL" id="CP011391">
    <property type="protein sequence ID" value="AMK55825.1"/>
    <property type="molecule type" value="Genomic_DNA"/>
</dbReference>
<feature type="compositionally biased region" description="Low complexity" evidence="1">
    <location>
        <begin position="9"/>
        <end position="21"/>
    </location>
</feature>
<proteinExistence type="predicted"/>
<dbReference type="GeneID" id="78479163"/>
<keyword evidence="3" id="KW-1185">Reference proteome</keyword>
<dbReference type="KEGG" id="fro:AALO17_26910"/>
<dbReference type="AlphaFoldDB" id="A0A140DYU8"/>
<reference evidence="2 3" key="1">
    <citation type="journal article" date="2016" name="Gut Pathog.">
        <title>Whole genome sequencing of "Faecalibaculum rodentium" ALO17, isolated from C57BL/6J laboratory mouse feces.</title>
        <authorList>
            <person name="Lim S."/>
            <person name="Chang D.H."/>
            <person name="Ahn S."/>
            <person name="Kim B.C."/>
        </authorList>
    </citation>
    <scope>NUCLEOTIDE SEQUENCE [LARGE SCALE GENOMIC DNA]</scope>
    <source>
        <strain evidence="2 3">Alo17</strain>
    </source>
</reference>
<accession>A0A140DYU8</accession>
<organism evidence="2 3">
    <name type="scientific">Faecalibaculum rodentium</name>
    <dbReference type="NCBI Taxonomy" id="1702221"/>
    <lineage>
        <taxon>Bacteria</taxon>
        <taxon>Bacillati</taxon>
        <taxon>Bacillota</taxon>
        <taxon>Erysipelotrichia</taxon>
        <taxon>Erysipelotrichales</taxon>
        <taxon>Erysipelotrichaceae</taxon>
        <taxon>Faecalibaculum</taxon>
    </lineage>
</organism>
<feature type="compositionally biased region" description="Basic residues" evidence="1">
    <location>
        <begin position="22"/>
        <end position="50"/>
    </location>
</feature>
<name>A0A140DYU8_9FIRM</name>
<protein>
    <submittedName>
        <fullName evidence="2">Uncharacterized protein</fullName>
    </submittedName>
</protein>
<evidence type="ECO:0000256" key="1">
    <source>
        <dbReference type="SAM" id="MobiDB-lite"/>
    </source>
</evidence>